<dbReference type="SFLD" id="SFLDG01088">
    <property type="entry name" value="antiviral_proteins"/>
    <property type="match status" value="1"/>
</dbReference>
<evidence type="ECO:0000256" key="11">
    <source>
        <dbReference type="ARBA" id="ARBA00023118"/>
    </source>
</evidence>
<dbReference type="PANTHER" id="PTHR21339">
    <property type="entry name" value="RADICAL S-ADENOSYL METHIONINE DOMAIN-CONTAINING PROTEIN 2"/>
    <property type="match status" value="1"/>
</dbReference>
<dbReference type="GO" id="GO:0046872">
    <property type="term" value="F:metal ion binding"/>
    <property type="evidence" value="ECO:0007669"/>
    <property type="project" value="UniProtKB-KW"/>
</dbReference>
<evidence type="ECO:0000313" key="18">
    <source>
        <dbReference type="EMBL" id="CDQ88277.1"/>
    </source>
</evidence>
<evidence type="ECO:0000256" key="7">
    <source>
        <dbReference type="ARBA" id="ARBA00022824"/>
    </source>
</evidence>
<dbReference type="InterPro" id="IPR051196">
    <property type="entry name" value="RSAD2/Viperin_antiviral"/>
</dbReference>
<evidence type="ECO:0000256" key="13">
    <source>
        <dbReference type="ARBA" id="ARBA00035008"/>
    </source>
</evidence>
<evidence type="ECO:0000256" key="15">
    <source>
        <dbReference type="ARBA" id="ARBA00035040"/>
    </source>
</evidence>
<dbReference type="NCBIfam" id="TIGR04278">
    <property type="entry name" value="viperin"/>
    <property type="match status" value="1"/>
</dbReference>
<protein>
    <recommendedName>
        <fullName evidence="14">S-adenosylmethionine-dependent nucleotide dehydratase RSAD2</fullName>
    </recommendedName>
    <alternativeName>
        <fullName evidence="15">Radical S-adenosyl methionine domain-containing protein 2</fullName>
    </alternativeName>
    <alternativeName>
        <fullName evidence="16">Virus inhibitory protein, endoplasmic reticulum-associated, interferon-inducible</fullName>
    </alternativeName>
</protein>
<keyword evidence="12" id="KW-0472">Membrane</keyword>
<evidence type="ECO:0000256" key="2">
    <source>
        <dbReference type="ARBA" id="ARBA00004397"/>
    </source>
</evidence>
<dbReference type="STRING" id="8022.A0A060Y9V2"/>
<dbReference type="SFLD" id="SFLDF00318">
    <property type="entry name" value="Viperin"/>
    <property type="match status" value="1"/>
</dbReference>
<comment type="subcellular location">
    <subcellularLocation>
        <location evidence="2">Endoplasmic reticulum membrane</location>
        <topology evidence="2">Peripheral membrane protein</topology>
        <orientation evidence="2">Cytoplasmic side</orientation>
    </subcellularLocation>
</comment>
<evidence type="ECO:0000256" key="14">
    <source>
        <dbReference type="ARBA" id="ARBA00035038"/>
    </source>
</evidence>
<dbReference type="GO" id="GO:0003824">
    <property type="term" value="F:catalytic activity"/>
    <property type="evidence" value="ECO:0007669"/>
    <property type="project" value="InterPro"/>
</dbReference>
<dbReference type="InterPro" id="IPR006638">
    <property type="entry name" value="Elp3/MiaA/NifB-like_rSAM"/>
</dbReference>
<keyword evidence="11" id="KW-0051">Antiviral defense</keyword>
<dbReference type="SMART" id="SM00729">
    <property type="entry name" value="Elp3"/>
    <property type="match status" value="1"/>
</dbReference>
<dbReference type="CDD" id="cd01335">
    <property type="entry name" value="Radical_SAM"/>
    <property type="match status" value="1"/>
</dbReference>
<dbReference type="InterPro" id="IPR007197">
    <property type="entry name" value="rSAM"/>
</dbReference>
<dbReference type="PROSITE" id="PS51918">
    <property type="entry name" value="RADICAL_SAM"/>
    <property type="match status" value="1"/>
</dbReference>
<dbReference type="InterPro" id="IPR026372">
    <property type="entry name" value="RSAD2"/>
</dbReference>
<dbReference type="PANTHER" id="PTHR21339:SF0">
    <property type="entry name" value="S-ADENOSYLMETHIONINE-DEPENDENT NUCLEOTIDE DEHYDRATASE RSAD2"/>
    <property type="match status" value="1"/>
</dbReference>
<evidence type="ECO:0000256" key="12">
    <source>
        <dbReference type="ARBA" id="ARBA00023136"/>
    </source>
</evidence>
<dbReference type="EMBL" id="FR908501">
    <property type="protein sequence ID" value="CDQ88277.1"/>
    <property type="molecule type" value="Genomic_DNA"/>
</dbReference>
<dbReference type="SFLD" id="SFLDS00029">
    <property type="entry name" value="Radical_SAM"/>
    <property type="match status" value="1"/>
</dbReference>
<dbReference type="PaxDb" id="8022-A0A060Y9V2"/>
<dbReference type="GO" id="GO:0050778">
    <property type="term" value="P:positive regulation of immune response"/>
    <property type="evidence" value="ECO:0007669"/>
    <property type="project" value="TreeGrafter"/>
</dbReference>
<dbReference type="GO" id="GO:0051539">
    <property type="term" value="F:4 iron, 4 sulfur cluster binding"/>
    <property type="evidence" value="ECO:0007669"/>
    <property type="project" value="UniProtKB-KW"/>
</dbReference>
<keyword evidence="10" id="KW-0411">Iron-sulfur</keyword>
<evidence type="ECO:0000313" key="19">
    <source>
        <dbReference type="Proteomes" id="UP000193380"/>
    </source>
</evidence>
<dbReference type="SUPFAM" id="SSF102114">
    <property type="entry name" value="Radical SAM enzymes"/>
    <property type="match status" value="1"/>
</dbReference>
<dbReference type="GO" id="GO:0051607">
    <property type="term" value="P:defense response to virus"/>
    <property type="evidence" value="ECO:0007669"/>
    <property type="project" value="UniProtKB-KW"/>
</dbReference>
<feature type="domain" description="Radical SAM core" evidence="17">
    <location>
        <begin position="69"/>
        <end position="289"/>
    </location>
</feature>
<accession>A0A060Y9V2</accession>
<evidence type="ECO:0000256" key="9">
    <source>
        <dbReference type="ARBA" id="ARBA00023004"/>
    </source>
</evidence>
<keyword evidence="8" id="KW-0391">Immunity</keyword>
<evidence type="ECO:0000256" key="3">
    <source>
        <dbReference type="ARBA" id="ARBA00022485"/>
    </source>
</evidence>
<dbReference type="GO" id="GO:0005739">
    <property type="term" value="C:mitochondrion"/>
    <property type="evidence" value="ECO:0007669"/>
    <property type="project" value="TreeGrafter"/>
</dbReference>
<evidence type="ECO:0000256" key="16">
    <source>
        <dbReference type="ARBA" id="ARBA00035042"/>
    </source>
</evidence>
<sequence>MTDSWRLAMSFSTQVVFVKMSLQLCISNIQHIFATVLAWIGVRGPQVRLTSTGKVNLVKVLENNISQTATTPSSVNYHFTRQCNYKCGFCFHTAKTSFVLPIEEAKRGLQLLKQSGLEKMNFSGGEPFLQDRGDFLGKLVQYCKQDLHLPSVSIVSNGSLIRERWFQKYGQYLDILAISCDSFDEDTNQTIGRAQGRKSHLDNLIKVREWCRDYKVAFKINSVINTFNVNEDMRENISELNPVRWKVFQCLLINGENAGENSLREAERFVISDQQFQDFLDRHSTISCLVPESNQKMRDSYLILDEYMRFLDCREGRKDPSKSILDVGVEEAIQFSGFDEKMFLKRGGKYVWSKADMRLEW</sequence>
<evidence type="ECO:0000256" key="4">
    <source>
        <dbReference type="ARBA" id="ARBA00022588"/>
    </source>
</evidence>
<keyword evidence="3" id="KW-0004">4Fe-4S</keyword>
<dbReference type="AlphaFoldDB" id="A0A060Y9V2"/>
<dbReference type="SFLD" id="SFLDG01067">
    <property type="entry name" value="SPASM/twitch_domain_containing"/>
    <property type="match status" value="1"/>
</dbReference>
<keyword evidence="4" id="KW-0399">Innate immunity</keyword>
<evidence type="ECO:0000256" key="10">
    <source>
        <dbReference type="ARBA" id="ARBA00023014"/>
    </source>
</evidence>
<comment type="similarity">
    <text evidence="13">Belongs to the radical SAM superfamily. RSAD2 family.</text>
</comment>
<reference evidence="18" key="1">
    <citation type="journal article" date="2014" name="Nat. Commun.">
        <title>The rainbow trout genome provides novel insights into evolution after whole-genome duplication in vertebrates.</title>
        <authorList>
            <person name="Berthelot C."/>
            <person name="Brunet F."/>
            <person name="Chalopin D."/>
            <person name="Juanchich A."/>
            <person name="Bernard M."/>
            <person name="Noel B."/>
            <person name="Bento P."/>
            <person name="Da Silva C."/>
            <person name="Labadie K."/>
            <person name="Alberti A."/>
            <person name="Aury J.M."/>
            <person name="Louis A."/>
            <person name="Dehais P."/>
            <person name="Bardou P."/>
            <person name="Montfort J."/>
            <person name="Klopp C."/>
            <person name="Cabau C."/>
            <person name="Gaspin C."/>
            <person name="Thorgaard G.H."/>
            <person name="Boussaha M."/>
            <person name="Quillet E."/>
            <person name="Guyomard R."/>
            <person name="Galiana D."/>
            <person name="Bobe J."/>
            <person name="Volff J.N."/>
            <person name="Genet C."/>
            <person name="Wincker P."/>
            <person name="Jaillon O."/>
            <person name="Roest Crollius H."/>
            <person name="Guiguen Y."/>
        </authorList>
    </citation>
    <scope>NUCLEOTIDE SEQUENCE [LARGE SCALE GENOMIC DNA]</scope>
</reference>
<dbReference type="Proteomes" id="UP000193380">
    <property type="component" value="Unassembled WGS sequence"/>
</dbReference>
<name>A0A060Y9V2_ONCMY</name>
<evidence type="ECO:0000256" key="1">
    <source>
        <dbReference type="ARBA" id="ARBA00001966"/>
    </source>
</evidence>
<evidence type="ECO:0000256" key="8">
    <source>
        <dbReference type="ARBA" id="ARBA00022859"/>
    </source>
</evidence>
<reference evidence="18" key="2">
    <citation type="submission" date="2014-03" db="EMBL/GenBank/DDBJ databases">
        <authorList>
            <person name="Genoscope - CEA"/>
        </authorList>
    </citation>
    <scope>NUCLEOTIDE SEQUENCE</scope>
</reference>
<proteinExistence type="inferred from homology"/>
<dbReference type="GO" id="GO:0005811">
    <property type="term" value="C:lipid droplet"/>
    <property type="evidence" value="ECO:0007669"/>
    <property type="project" value="InterPro"/>
</dbReference>
<dbReference type="GO" id="GO:0005789">
    <property type="term" value="C:endoplasmic reticulum membrane"/>
    <property type="evidence" value="ECO:0007669"/>
    <property type="project" value="UniProtKB-SubCell"/>
</dbReference>
<dbReference type="Pfam" id="PF04055">
    <property type="entry name" value="Radical_SAM"/>
    <property type="match status" value="1"/>
</dbReference>
<organism evidence="18 19">
    <name type="scientific">Oncorhynchus mykiss</name>
    <name type="common">Rainbow trout</name>
    <name type="synonym">Salmo gairdneri</name>
    <dbReference type="NCBI Taxonomy" id="8022"/>
    <lineage>
        <taxon>Eukaryota</taxon>
        <taxon>Metazoa</taxon>
        <taxon>Chordata</taxon>
        <taxon>Craniata</taxon>
        <taxon>Vertebrata</taxon>
        <taxon>Euteleostomi</taxon>
        <taxon>Actinopterygii</taxon>
        <taxon>Neopterygii</taxon>
        <taxon>Teleostei</taxon>
        <taxon>Protacanthopterygii</taxon>
        <taxon>Salmoniformes</taxon>
        <taxon>Salmonidae</taxon>
        <taxon>Salmoninae</taxon>
        <taxon>Oncorhynchus</taxon>
    </lineage>
</organism>
<gene>
    <name evidence="18" type="ORF">GSONMT00037323001</name>
</gene>
<comment type="cofactor">
    <cofactor evidence="1">
        <name>[4Fe-4S] cluster</name>
        <dbReference type="ChEBI" id="CHEBI:49883"/>
    </cofactor>
</comment>
<dbReference type="GO" id="GO:0045087">
    <property type="term" value="P:innate immune response"/>
    <property type="evidence" value="ECO:0007669"/>
    <property type="project" value="UniProtKB-KW"/>
</dbReference>
<evidence type="ECO:0000256" key="5">
    <source>
        <dbReference type="ARBA" id="ARBA00022691"/>
    </source>
</evidence>
<keyword evidence="5" id="KW-0949">S-adenosyl-L-methionine</keyword>
<keyword evidence="9" id="KW-0408">Iron</keyword>
<keyword evidence="7" id="KW-0256">Endoplasmic reticulum</keyword>
<dbReference type="Gene3D" id="3.20.20.70">
    <property type="entry name" value="Aldolase class I"/>
    <property type="match status" value="1"/>
</dbReference>
<dbReference type="InterPro" id="IPR013785">
    <property type="entry name" value="Aldolase_TIM"/>
</dbReference>
<evidence type="ECO:0000259" key="17">
    <source>
        <dbReference type="PROSITE" id="PS51918"/>
    </source>
</evidence>
<evidence type="ECO:0000256" key="6">
    <source>
        <dbReference type="ARBA" id="ARBA00022723"/>
    </source>
</evidence>
<keyword evidence="6" id="KW-0479">Metal-binding</keyword>
<dbReference type="InterPro" id="IPR058240">
    <property type="entry name" value="rSAM_sf"/>
</dbReference>
<dbReference type="NCBIfam" id="NF038283">
    <property type="entry name" value="viperin_w_prok"/>
    <property type="match status" value="1"/>
</dbReference>